<feature type="compositionally biased region" description="Basic and acidic residues" evidence="1">
    <location>
        <begin position="87"/>
        <end position="96"/>
    </location>
</feature>
<feature type="compositionally biased region" description="Basic and acidic residues" evidence="1">
    <location>
        <begin position="169"/>
        <end position="179"/>
    </location>
</feature>
<feature type="compositionally biased region" description="Polar residues" evidence="1">
    <location>
        <begin position="487"/>
        <end position="496"/>
    </location>
</feature>
<feature type="domain" description="DUF7924" evidence="2">
    <location>
        <begin position="237"/>
        <end position="457"/>
    </location>
</feature>
<feature type="region of interest" description="Disordered" evidence="1">
    <location>
        <begin position="1"/>
        <end position="114"/>
    </location>
</feature>
<feature type="compositionally biased region" description="Basic residues" evidence="1">
    <location>
        <begin position="7"/>
        <end position="16"/>
    </location>
</feature>
<dbReference type="EMBL" id="MU007029">
    <property type="protein sequence ID" value="KAF2431957.1"/>
    <property type="molecule type" value="Genomic_DNA"/>
</dbReference>
<feature type="compositionally biased region" description="Low complexity" evidence="1">
    <location>
        <begin position="467"/>
        <end position="480"/>
    </location>
</feature>
<evidence type="ECO:0000313" key="4">
    <source>
        <dbReference type="Proteomes" id="UP000800235"/>
    </source>
</evidence>
<keyword evidence="4" id="KW-1185">Reference proteome</keyword>
<dbReference type="OrthoDB" id="5132737at2759"/>
<feature type="region of interest" description="Disordered" evidence="1">
    <location>
        <begin position="467"/>
        <end position="542"/>
    </location>
</feature>
<accession>A0A9P4NUP8</accession>
<evidence type="ECO:0000313" key="3">
    <source>
        <dbReference type="EMBL" id="KAF2431957.1"/>
    </source>
</evidence>
<dbReference type="Pfam" id="PF25545">
    <property type="entry name" value="DUF7924"/>
    <property type="match status" value="1"/>
</dbReference>
<protein>
    <recommendedName>
        <fullName evidence="2">DUF7924 domain-containing protein</fullName>
    </recommendedName>
</protein>
<dbReference type="PANTHER" id="PTHR42470">
    <property type="entry name" value="VAST DOMAIN-CONTAINING PROTEIN"/>
    <property type="match status" value="1"/>
</dbReference>
<dbReference type="AlphaFoldDB" id="A0A9P4NUP8"/>
<evidence type="ECO:0000256" key="1">
    <source>
        <dbReference type="SAM" id="MobiDB-lite"/>
    </source>
</evidence>
<proteinExistence type="predicted"/>
<reference evidence="3" key="1">
    <citation type="journal article" date="2020" name="Stud. Mycol.">
        <title>101 Dothideomycetes genomes: a test case for predicting lifestyles and emergence of pathogens.</title>
        <authorList>
            <person name="Haridas S."/>
            <person name="Albert R."/>
            <person name="Binder M."/>
            <person name="Bloem J."/>
            <person name="Labutti K."/>
            <person name="Salamov A."/>
            <person name="Andreopoulos B."/>
            <person name="Baker S."/>
            <person name="Barry K."/>
            <person name="Bills G."/>
            <person name="Bluhm B."/>
            <person name="Cannon C."/>
            <person name="Castanera R."/>
            <person name="Culley D."/>
            <person name="Daum C."/>
            <person name="Ezra D."/>
            <person name="Gonzalez J."/>
            <person name="Henrissat B."/>
            <person name="Kuo A."/>
            <person name="Liang C."/>
            <person name="Lipzen A."/>
            <person name="Lutzoni F."/>
            <person name="Magnuson J."/>
            <person name="Mondo S."/>
            <person name="Nolan M."/>
            <person name="Ohm R."/>
            <person name="Pangilinan J."/>
            <person name="Park H.-J."/>
            <person name="Ramirez L."/>
            <person name="Alfaro M."/>
            <person name="Sun H."/>
            <person name="Tritt A."/>
            <person name="Yoshinaga Y."/>
            <person name="Zwiers L.-H."/>
            <person name="Turgeon B."/>
            <person name="Goodwin S."/>
            <person name="Spatafora J."/>
            <person name="Crous P."/>
            <person name="Grigoriev I."/>
        </authorList>
    </citation>
    <scope>NUCLEOTIDE SEQUENCE</scope>
    <source>
        <strain evidence="3">CBS 130266</strain>
    </source>
</reference>
<dbReference type="Proteomes" id="UP000800235">
    <property type="component" value="Unassembled WGS sequence"/>
</dbReference>
<feature type="region of interest" description="Disordered" evidence="1">
    <location>
        <begin position="150"/>
        <end position="185"/>
    </location>
</feature>
<comment type="caution">
    <text evidence="3">The sequence shown here is derived from an EMBL/GenBank/DDBJ whole genome shotgun (WGS) entry which is preliminary data.</text>
</comment>
<sequence>MASRSASFHHCRRSNKAKNSQKQAVKARKRAQDPENLTSLERPRKRLRTQDLLQTKPREQVEKQKRLREEDTPVYPSHEPFPKQGRKLSDRVEPPWKRIQSSVPRPRKPIGEDVVNSEQSHIGYWAIEQTWPKAYFKDNKMHHLLARKGSAASLGRKRSNPSLASFNASDERPREEKSAPYRNPSYPTFLSEDVVNYKSYMEDHELGISNASKKLLEKLLRSAQSPPKDTLFRDDVFSKHLRKLKGKNESRILQDLSPLLVPSAEALATFGADHLDGVVESVNEGWNNCFPITKPRPQPDSAFGYGTSSFSDNQLKKLRPTLGDASFSSYFKATYYMHFPFLTKEVKTGTTGLGIADNQNAHSMTVAVRAVVELFKLVGREKELHREILALAISHDDESVRLYAYYPFIDGDKVTIWRCTADRYYLDPKTKWRSWTFTTNVFSIFSPMHLKRICSAIDDISSDLTFSRTSETQSSESPQQLEHRGSTSEPSELSQQLEHHRLNDEPETPDSQKITPNTSIQTEPKSPQRKKKKKDERGPLRH</sequence>
<name>A0A9P4NUP8_9PEZI</name>
<dbReference type="PANTHER" id="PTHR42470:SF2">
    <property type="match status" value="1"/>
</dbReference>
<dbReference type="InterPro" id="IPR057684">
    <property type="entry name" value="DUF7924"/>
</dbReference>
<gene>
    <name evidence="3" type="ORF">EJ08DRAFT_669782</name>
</gene>
<evidence type="ECO:0000259" key="2">
    <source>
        <dbReference type="Pfam" id="PF25545"/>
    </source>
</evidence>
<organism evidence="3 4">
    <name type="scientific">Tothia fuscella</name>
    <dbReference type="NCBI Taxonomy" id="1048955"/>
    <lineage>
        <taxon>Eukaryota</taxon>
        <taxon>Fungi</taxon>
        <taxon>Dikarya</taxon>
        <taxon>Ascomycota</taxon>
        <taxon>Pezizomycotina</taxon>
        <taxon>Dothideomycetes</taxon>
        <taxon>Pleosporomycetidae</taxon>
        <taxon>Venturiales</taxon>
        <taxon>Cylindrosympodiaceae</taxon>
        <taxon>Tothia</taxon>
    </lineage>
</organism>
<feature type="compositionally biased region" description="Basic and acidic residues" evidence="1">
    <location>
        <begin position="56"/>
        <end position="71"/>
    </location>
</feature>
<feature type="compositionally biased region" description="Polar residues" evidence="1">
    <location>
        <begin position="509"/>
        <end position="525"/>
    </location>
</feature>